<evidence type="ECO:0000313" key="1">
    <source>
        <dbReference type="EMBL" id="ARW12132.1"/>
    </source>
</evidence>
<keyword evidence="1" id="KW-0614">Plasmid</keyword>
<name>A0A1Y0V1V6_9PROT</name>
<evidence type="ECO:0000313" key="2">
    <source>
        <dbReference type="Proteomes" id="UP000195633"/>
    </source>
</evidence>
<proteinExistence type="predicted"/>
<dbReference type="RefSeq" id="WP_157894010.1">
    <property type="nucleotide sequence ID" value="NZ_CP021526.1"/>
</dbReference>
<organism evidence="1 2">
    <name type="scientific">Acetobacter ascendens</name>
    <dbReference type="NCBI Taxonomy" id="481146"/>
    <lineage>
        <taxon>Bacteria</taxon>
        <taxon>Pseudomonadati</taxon>
        <taxon>Pseudomonadota</taxon>
        <taxon>Alphaproteobacteria</taxon>
        <taxon>Acetobacterales</taxon>
        <taxon>Acetobacteraceae</taxon>
        <taxon>Acetobacter</taxon>
    </lineage>
</organism>
<accession>A0A1Y0V1V6</accession>
<dbReference type="EMBL" id="CP021526">
    <property type="protein sequence ID" value="ARW12132.1"/>
    <property type="molecule type" value="Genomic_DNA"/>
</dbReference>
<reference evidence="1 2" key="1">
    <citation type="submission" date="2017-05" db="EMBL/GenBank/DDBJ databases">
        <title>Genome sequence of Acetobacter pasteurianus subsp. ascendens strain SRCM101447.</title>
        <authorList>
            <person name="Cho S.H."/>
        </authorList>
    </citation>
    <scope>NUCLEOTIDE SEQUENCE [LARGE SCALE GENOMIC DNA]</scope>
    <source>
        <strain evidence="1 2">SRCM101447</strain>
        <plasmid evidence="2">Plasmid pap1447-2 sequence</plasmid>
    </source>
</reference>
<protein>
    <submittedName>
        <fullName evidence="1">Uncharacterized protein</fullName>
    </submittedName>
</protein>
<sequence length="335" mass="38255">MLEIIVDSSLFCIPTIAASEVESEKIFFNIQEISEWMSSDYPVLFTACHKFHEYLSCSFPDFQSIEEFLYISNLREIYSPNDLFSTFLSVIDKIKIAEYDEVNYPIIDENSCVDVDINWLSPEILRNSFLESASLCHNNESPSVLLFYSDQFSEKNINIKYNKKSEFDEMCCIEGSIYIIKSLGDVFTNKFSELVWRKSSNSSGIYSAIWLGIGEYFVTSSEDPLKNFMNFSVGSDFFASLTLHQCAGNGRFHDRTLRSCVAYFTNPTSIKKRIFTGVSLRARDSAKAFRSHITKGNPALRLLTWETPENRVEFANVGNKKELIILNGDANGIYP</sequence>
<dbReference type="AlphaFoldDB" id="A0A1Y0V1V6"/>
<gene>
    <name evidence="1" type="ORF">S101447_03095</name>
</gene>
<dbReference type="Proteomes" id="UP000195633">
    <property type="component" value="Plasmid pAP1447-2"/>
</dbReference>
<geneLocation type="plasmid" evidence="2">
    <name>pap1447-2 sequence</name>
</geneLocation>